<protein>
    <submittedName>
        <fullName evidence="1">Uncharacterized protein</fullName>
    </submittedName>
</protein>
<dbReference type="EMBL" id="MNQH01000004">
    <property type="protein sequence ID" value="OKY95708.1"/>
    <property type="molecule type" value="Genomic_DNA"/>
</dbReference>
<dbReference type="Gene3D" id="3.80.10.10">
    <property type="entry name" value="Ribonuclease Inhibitor"/>
    <property type="match status" value="2"/>
</dbReference>
<evidence type="ECO:0000313" key="2">
    <source>
        <dbReference type="Proteomes" id="UP000187417"/>
    </source>
</evidence>
<name>A0A1Q6FA29_9BACT</name>
<sequence>MEGADVRWSANDALGIFSGTKFVNAKFTTKDDNAASATFTGDATDAEGTEAAKAFAYYPYAAGATLEGTTVSGLEIPAVQTFAEGTFATTLNPMAAVGEDHTSLAFRSVGAVLRFKLTGTDTFNKLILTGNNDESIAGAYALDFSGEVPAMTFSGEGKSITVTCASDVTLKTDVATEVHFVVPAGIEFTKGVSLKIVHSYYSWDAGDVNKEILTRKFTTPLTTAANKLYNVTEFKAEDLSSGMDTNLRAYLLSEYDANGDGLLSQAEAESVTEIYSTGFGGKVKSLMYIERFPNLEVLVVNSNCDELNGITLSNNKKLTRVSLSPANGLWSSLNVSGLENLTTFELKFSNDQANLSKINLSNCPALKKVVVEGAKSLETLDLTGSASTVEMFWLQSCPKMTTVDIHEMPITTFASADYASSGTNMFADGTMIIATLAQKSAMASQYSDYGVSVTWWCVDEERTEAAASMNAVLRKAILDDETVNPVGDINTVITEEMLAKVTEINITTSMDATGLTLDGLDLCTNLTKLSINAWQVSLGDIDLSAFTKLTDVTMSPTAGYTSIQLPDGIKSFKSIIKYANHEPVGPTTLDLTQYTDLEYVSVMDSYGEPAALKSLNVSGLSKLALLYVGGTAEVNIANCPLLTTCIQNYGTYESGFYWSGYDSQTIIVESEAKRDQLKTSWKEVMGYGEENPANAWTIQ</sequence>
<dbReference type="AlphaFoldDB" id="A0A1Q6FA29"/>
<dbReference type="InterPro" id="IPR032675">
    <property type="entry name" value="LRR_dom_sf"/>
</dbReference>
<evidence type="ECO:0000313" key="1">
    <source>
        <dbReference type="EMBL" id="OKY95708.1"/>
    </source>
</evidence>
<reference evidence="1 2" key="1">
    <citation type="journal article" date="2016" name="Nat. Biotechnol.">
        <title>Measurement of bacterial replication rates in microbial communities.</title>
        <authorList>
            <person name="Brown C.T."/>
            <person name="Olm M.R."/>
            <person name="Thomas B.C."/>
            <person name="Banfield J.F."/>
        </authorList>
    </citation>
    <scope>NUCLEOTIDE SEQUENCE [LARGE SCALE GENOMIC DNA]</scope>
    <source>
        <strain evidence="1">CAG:67_53_122</strain>
    </source>
</reference>
<dbReference type="SUPFAM" id="SSF52058">
    <property type="entry name" value="L domain-like"/>
    <property type="match status" value="1"/>
</dbReference>
<dbReference type="InterPro" id="IPR042278">
    <property type="entry name" value="Mfa-like_1_N"/>
</dbReference>
<dbReference type="Gene3D" id="2.60.40.2620">
    <property type="entry name" value="Fimbrillin-like"/>
    <property type="match status" value="1"/>
</dbReference>
<organism evidence="1 2">
    <name type="scientific">Alistipes putredinis</name>
    <dbReference type="NCBI Taxonomy" id="28117"/>
    <lineage>
        <taxon>Bacteria</taxon>
        <taxon>Pseudomonadati</taxon>
        <taxon>Bacteroidota</taxon>
        <taxon>Bacteroidia</taxon>
        <taxon>Bacteroidales</taxon>
        <taxon>Rikenellaceae</taxon>
        <taxon>Alistipes</taxon>
    </lineage>
</organism>
<comment type="caution">
    <text evidence="1">The sequence shown here is derived from an EMBL/GenBank/DDBJ whole genome shotgun (WGS) entry which is preliminary data.</text>
</comment>
<accession>A0A1Q6FA29</accession>
<gene>
    <name evidence="1" type="ORF">BHV66_03860</name>
</gene>
<dbReference type="Proteomes" id="UP000187417">
    <property type="component" value="Unassembled WGS sequence"/>
</dbReference>
<dbReference type="GeneID" id="73803842"/>
<dbReference type="CDD" id="cd13120">
    <property type="entry name" value="BF2867_like_N"/>
    <property type="match status" value="1"/>
</dbReference>
<dbReference type="RefSeq" id="WP_004329690.1">
    <property type="nucleotide sequence ID" value="NZ_BAAFKT010000032.1"/>
</dbReference>
<proteinExistence type="predicted"/>